<comment type="caution">
    <text evidence="1">The sequence shown here is derived from an EMBL/GenBank/DDBJ whole genome shotgun (WGS) entry which is preliminary data.</text>
</comment>
<dbReference type="EMBL" id="JAUHJS010000012">
    <property type="protein sequence ID" value="MDN4167074.1"/>
    <property type="molecule type" value="Genomic_DNA"/>
</dbReference>
<keyword evidence="2" id="KW-1185">Reference proteome</keyword>
<accession>A0ABT8F9N1</accession>
<evidence type="ECO:0000313" key="2">
    <source>
        <dbReference type="Proteomes" id="UP001168552"/>
    </source>
</evidence>
<evidence type="ECO:0008006" key="3">
    <source>
        <dbReference type="Google" id="ProtNLM"/>
    </source>
</evidence>
<feature type="non-terminal residue" evidence="1">
    <location>
        <position position="1089"/>
    </location>
</feature>
<proteinExistence type="predicted"/>
<reference evidence="1" key="1">
    <citation type="submission" date="2023-06" db="EMBL/GenBank/DDBJ databases">
        <title>Cytophagales bacterium Strain LB-30, isolated from soil.</title>
        <authorList>
            <person name="Liu B."/>
        </authorList>
    </citation>
    <scope>NUCLEOTIDE SEQUENCE</scope>
    <source>
        <strain evidence="1">LB-30</strain>
    </source>
</reference>
<organism evidence="1 2">
    <name type="scientific">Shiella aurantiaca</name>
    <dbReference type="NCBI Taxonomy" id="3058365"/>
    <lineage>
        <taxon>Bacteria</taxon>
        <taxon>Pseudomonadati</taxon>
        <taxon>Bacteroidota</taxon>
        <taxon>Cytophagia</taxon>
        <taxon>Cytophagales</taxon>
        <taxon>Shiellaceae</taxon>
        <taxon>Shiella</taxon>
    </lineage>
</organism>
<dbReference type="Proteomes" id="UP001168552">
    <property type="component" value="Unassembled WGS sequence"/>
</dbReference>
<protein>
    <recommendedName>
        <fullName evidence="3">YD repeat-containing protein</fullName>
    </recommendedName>
</protein>
<evidence type="ECO:0000313" key="1">
    <source>
        <dbReference type="EMBL" id="MDN4167074.1"/>
    </source>
</evidence>
<name>A0ABT8F9N1_9BACT</name>
<sequence length="1089" mass="121394">MNYKKILIWGILIHISFEVFSQDQLYSLPIDKTPPSTEAASLGNYGNIPVNMVTGVSSYELPMFTMSVGNFQIPVKMSYYYSGFRPSQEASNVGMGWSLSTGGVISRVVNGLPDEEANGYSGANEIGLKIMELYDGSMSNQEKRIYFDYLSSGLWDGSPDDFSFSGPGGLSGKFFIDAYGEIQLSPKQHIKIEKKYVNGSWTGFIITNSDGVVYIFETREITSNESSSNGGQTVNTSQFPSSWYLSQIHLRNNDIVNLFYEEAGIQIISNTSETESYKMFVSMVIAECNSLEGSRLSNSETIINKVRLDRIESRAGVIDFEYNFFREDNSSFNQDDSNYALSNVYYKDYNNNIIKHFKLDYGLFGDSQFNYRLKLNSVAEIAGTKSLVTAFTYYEDLPFPMNSSHEPTSKSIDHWGFYNGIENTSFLPSVFVTEVFNGKKIVYPIGSANRSSIFNTTRLGALKQINYPTGGYSSFDYEGNDIFTDVNPFNYGCGNQIYSDSVEVAQKVGTIYVPGYNEGLSTSSIINLENSQCIQLDYSLNILRDQYTEAIATVQLINQQTGAIAFSACYQQPQLNPVDGSYSLPNPSCSDSGQSVCLCLDPGAYSLEVFVENQSYNGAGMAKAKVKYTGSEFEGLNFRVGGIRTKVIVDYDGINLIENKFIYNATDFPDRSSGKLISYPHYSYDNFLEQTQKIGSTTVTLDCGYKVLSNNSQNGLVISQGSHVVYNQVTQIRKSQELAGKTITYFNLPEDIIYEDFPFPDNTSFEWARVGNRMIENYGPDGVLKSSIIFYYDDPYIGVEAFRNRSRGIKVGIYKNSFSEGLKIYSIGTNFTISDISRINKIEEITYGEEVLTSNKYFFWESPATYRYTKMRMDEPDGASKEVLIYTPTNYTGDDPNGLVRGTTNSLLRDNVIQPLQIVTRKNNLTLQASYSRPSILSGKVIPAQQFSSDATTLSTSLQQYNIFDSNNQFYSNIQITALDTYHNVTEYVSNQVYNSSIYGYNALFPIARITNAPLISTAFTNFESSDKGQFTYTGATATSYYRTGARSYYSTSPISKGQLPAGTYTVSAWARTGSGSGTVTVNGSSKSV</sequence>
<gene>
    <name evidence="1" type="ORF">QWY31_16305</name>
</gene>
<dbReference type="RefSeq" id="WP_320005611.1">
    <property type="nucleotide sequence ID" value="NZ_JAUHJS010000012.1"/>
</dbReference>